<feature type="compositionally biased region" description="Basic and acidic residues" evidence="1">
    <location>
        <begin position="1"/>
        <end position="38"/>
    </location>
</feature>
<organism evidence="2 3">
    <name type="scientific">Portunus trituberculatus</name>
    <name type="common">Swimming crab</name>
    <name type="synonym">Neptunus trituberculatus</name>
    <dbReference type="NCBI Taxonomy" id="210409"/>
    <lineage>
        <taxon>Eukaryota</taxon>
        <taxon>Metazoa</taxon>
        <taxon>Ecdysozoa</taxon>
        <taxon>Arthropoda</taxon>
        <taxon>Crustacea</taxon>
        <taxon>Multicrustacea</taxon>
        <taxon>Malacostraca</taxon>
        <taxon>Eumalacostraca</taxon>
        <taxon>Eucarida</taxon>
        <taxon>Decapoda</taxon>
        <taxon>Pleocyemata</taxon>
        <taxon>Brachyura</taxon>
        <taxon>Eubrachyura</taxon>
        <taxon>Portunoidea</taxon>
        <taxon>Portunidae</taxon>
        <taxon>Portuninae</taxon>
        <taxon>Portunus</taxon>
    </lineage>
</organism>
<dbReference type="AlphaFoldDB" id="A0A5B7HVB9"/>
<protein>
    <submittedName>
        <fullName evidence="2">Uncharacterized protein</fullName>
    </submittedName>
</protein>
<gene>
    <name evidence="2" type="ORF">E2C01_068266</name>
</gene>
<evidence type="ECO:0000313" key="3">
    <source>
        <dbReference type="Proteomes" id="UP000324222"/>
    </source>
</evidence>
<reference evidence="2 3" key="1">
    <citation type="submission" date="2019-05" db="EMBL/GenBank/DDBJ databases">
        <title>Another draft genome of Portunus trituberculatus and its Hox gene families provides insights of decapod evolution.</title>
        <authorList>
            <person name="Jeong J.-H."/>
            <person name="Song I."/>
            <person name="Kim S."/>
            <person name="Choi T."/>
            <person name="Kim D."/>
            <person name="Ryu S."/>
            <person name="Kim W."/>
        </authorList>
    </citation>
    <scope>NUCLEOTIDE SEQUENCE [LARGE SCALE GENOMIC DNA]</scope>
    <source>
        <tissue evidence="2">Muscle</tissue>
    </source>
</reference>
<comment type="caution">
    <text evidence="2">The sequence shown here is derived from an EMBL/GenBank/DDBJ whole genome shotgun (WGS) entry which is preliminary data.</text>
</comment>
<keyword evidence="3" id="KW-1185">Reference proteome</keyword>
<evidence type="ECO:0000256" key="1">
    <source>
        <dbReference type="SAM" id="MobiDB-lite"/>
    </source>
</evidence>
<dbReference type="EMBL" id="VSRR010037825">
    <property type="protein sequence ID" value="MPC73923.1"/>
    <property type="molecule type" value="Genomic_DNA"/>
</dbReference>
<proteinExistence type="predicted"/>
<sequence>MKENEVEVKKKKKKVEEEKEKKRIHEVKSKRGPSRDKITTFLPHAARPRTHEPPEASLLTSPPLSDAASTGRVFVELASRPSLIDRCRPSRLVLNPLTRHPTPSFAS</sequence>
<evidence type="ECO:0000313" key="2">
    <source>
        <dbReference type="EMBL" id="MPC73923.1"/>
    </source>
</evidence>
<dbReference type="Proteomes" id="UP000324222">
    <property type="component" value="Unassembled WGS sequence"/>
</dbReference>
<feature type="region of interest" description="Disordered" evidence="1">
    <location>
        <begin position="1"/>
        <end position="66"/>
    </location>
</feature>
<accession>A0A5B7HVB9</accession>
<name>A0A5B7HVB9_PORTR</name>